<sequence length="35" mass="4040">MENGGEIRQQAIQALYDLAILHGDIEELLKDRWLS</sequence>
<evidence type="ECO:0000313" key="2">
    <source>
        <dbReference type="Proteomes" id="UP000008957"/>
    </source>
</evidence>
<proteinExistence type="predicted"/>
<dbReference type="AlphaFoldDB" id="A0AB94IYA5"/>
<organism evidence="1 2">
    <name type="scientific">Fretibacterium fastidiosum</name>
    <dbReference type="NCBI Taxonomy" id="651822"/>
    <lineage>
        <taxon>Bacteria</taxon>
        <taxon>Thermotogati</taxon>
        <taxon>Synergistota</taxon>
        <taxon>Synergistia</taxon>
        <taxon>Synergistales</taxon>
        <taxon>Aminobacteriaceae</taxon>
        <taxon>Fretibacterium</taxon>
    </lineage>
</organism>
<reference evidence="1 2" key="2">
    <citation type="submission" date="2010-03" db="EMBL/GenBank/DDBJ databases">
        <authorList>
            <person name="Pajon A."/>
        </authorList>
    </citation>
    <scope>NUCLEOTIDE SEQUENCE [LARGE SCALE GENOMIC DNA]</scope>
    <source>
        <strain evidence="1 2">SGP1</strain>
    </source>
</reference>
<accession>A0AB94IYA5</accession>
<protein>
    <submittedName>
        <fullName evidence="1">Uncharacterized protein</fullName>
    </submittedName>
</protein>
<dbReference type="KEGG" id="sbr:SY1_19400"/>
<dbReference type="EMBL" id="FP929056">
    <property type="protein sequence ID" value="CBL28772.1"/>
    <property type="molecule type" value="Genomic_DNA"/>
</dbReference>
<keyword evidence="2" id="KW-1185">Reference proteome</keyword>
<evidence type="ECO:0000313" key="1">
    <source>
        <dbReference type="EMBL" id="CBL28772.1"/>
    </source>
</evidence>
<gene>
    <name evidence="1" type="ORF">SY1_19400</name>
</gene>
<name>A0AB94IYA5_9BACT</name>
<dbReference type="Proteomes" id="UP000008957">
    <property type="component" value="Chromosome"/>
</dbReference>
<reference evidence="2" key="1">
    <citation type="submission" date="2010-03" db="EMBL/GenBank/DDBJ databases">
        <title>The genome sequence of Synergistetes sp. SGP1.</title>
        <authorList>
            <consortium name="metaHIT consortium -- http://www.metahit.eu/"/>
            <person name="Pajon A."/>
            <person name="Turner K."/>
            <person name="Parkhill J."/>
            <person name="Wade W."/>
            <person name="Vartoukian S."/>
        </authorList>
    </citation>
    <scope>NUCLEOTIDE SEQUENCE [LARGE SCALE GENOMIC DNA]</scope>
    <source>
        <strain evidence="2">SGP1</strain>
    </source>
</reference>